<feature type="transmembrane region" description="Helical" evidence="5">
    <location>
        <begin position="162"/>
        <end position="183"/>
    </location>
</feature>
<dbReference type="PANTHER" id="PTHR31465:SF1">
    <property type="entry name" value="PROTEIN RTA1-RELATED"/>
    <property type="match status" value="1"/>
</dbReference>
<dbReference type="OrthoDB" id="3358017at2759"/>
<feature type="transmembrane region" description="Helical" evidence="5">
    <location>
        <begin position="20"/>
        <end position="38"/>
    </location>
</feature>
<feature type="transmembrane region" description="Helical" evidence="5">
    <location>
        <begin position="75"/>
        <end position="98"/>
    </location>
</feature>
<sequence>MSTLELHNGYPLWHYIPNRPAAVIFVVLFACATAYHTFVLFKHRLWFCLPFVIGGFFETIGYVGRFLAYDKTGELIPYMLQSIFLLLAPILFAASLYMTLGRVIRAVDGDQFSMIRSKWITAIFVTGDIVSFMIQGGGAGILVKADSASSQNTGQNIIVSGLIFQILIFGIFCVVSLSFHLRFARKGLVNCYLDIPWSSVLVMLYATSGLVMLRNIFRVVEYAMGQDGYLLSTEWCVYVFDGVLMFLAVALFATRYPNRLYPRDRADTAMELIDPVEQRKDRDAEFSV</sequence>
<feature type="transmembrane region" description="Helical" evidence="5">
    <location>
        <begin position="119"/>
        <end position="142"/>
    </location>
</feature>
<dbReference type="InterPro" id="IPR007568">
    <property type="entry name" value="RTA1"/>
</dbReference>
<dbReference type="Proteomes" id="UP000076881">
    <property type="component" value="Unassembled WGS sequence"/>
</dbReference>
<organism evidence="6 7">
    <name type="scientific">Akanthomyces lecanii RCEF 1005</name>
    <dbReference type="NCBI Taxonomy" id="1081108"/>
    <lineage>
        <taxon>Eukaryota</taxon>
        <taxon>Fungi</taxon>
        <taxon>Dikarya</taxon>
        <taxon>Ascomycota</taxon>
        <taxon>Pezizomycotina</taxon>
        <taxon>Sordariomycetes</taxon>
        <taxon>Hypocreomycetidae</taxon>
        <taxon>Hypocreales</taxon>
        <taxon>Cordycipitaceae</taxon>
        <taxon>Akanthomyces</taxon>
        <taxon>Cordyceps confragosa</taxon>
    </lineage>
</organism>
<keyword evidence="4 5" id="KW-0472">Membrane</keyword>
<dbReference type="PANTHER" id="PTHR31465">
    <property type="entry name" value="PROTEIN RTA1-RELATED"/>
    <property type="match status" value="1"/>
</dbReference>
<name>A0A168G3S6_CORDF</name>
<dbReference type="SUPFAM" id="SSF50353">
    <property type="entry name" value="Cytokine"/>
    <property type="match status" value="1"/>
</dbReference>
<dbReference type="InterPro" id="IPR008996">
    <property type="entry name" value="IL1/FGF"/>
</dbReference>
<dbReference type="EMBL" id="AZHF01000004">
    <property type="protein sequence ID" value="OAA75984.1"/>
    <property type="molecule type" value="Genomic_DNA"/>
</dbReference>
<evidence type="ECO:0000256" key="4">
    <source>
        <dbReference type="ARBA" id="ARBA00023136"/>
    </source>
</evidence>
<evidence type="ECO:0000256" key="1">
    <source>
        <dbReference type="ARBA" id="ARBA00004141"/>
    </source>
</evidence>
<dbReference type="GO" id="GO:0016020">
    <property type="term" value="C:membrane"/>
    <property type="evidence" value="ECO:0007669"/>
    <property type="project" value="UniProtKB-SubCell"/>
</dbReference>
<evidence type="ECO:0000256" key="2">
    <source>
        <dbReference type="ARBA" id="ARBA00022692"/>
    </source>
</evidence>
<proteinExistence type="predicted"/>
<evidence type="ECO:0000313" key="6">
    <source>
        <dbReference type="EMBL" id="OAA75984.1"/>
    </source>
</evidence>
<evidence type="ECO:0000256" key="3">
    <source>
        <dbReference type="ARBA" id="ARBA00022989"/>
    </source>
</evidence>
<protein>
    <submittedName>
        <fullName evidence="6">RTA1 like protein</fullName>
    </submittedName>
</protein>
<dbReference type="AlphaFoldDB" id="A0A168G3S6"/>
<keyword evidence="7" id="KW-1185">Reference proteome</keyword>
<feature type="transmembrane region" description="Helical" evidence="5">
    <location>
        <begin position="237"/>
        <end position="256"/>
    </location>
</feature>
<keyword evidence="2 5" id="KW-0812">Transmembrane</keyword>
<dbReference type="STRING" id="1081108.A0A168G3S6"/>
<dbReference type="Pfam" id="PF04479">
    <property type="entry name" value="RTA1"/>
    <property type="match status" value="1"/>
</dbReference>
<feature type="transmembrane region" description="Helical" evidence="5">
    <location>
        <begin position="195"/>
        <end position="217"/>
    </location>
</feature>
<evidence type="ECO:0000313" key="7">
    <source>
        <dbReference type="Proteomes" id="UP000076881"/>
    </source>
</evidence>
<comment type="caution">
    <text evidence="6">The sequence shown here is derived from an EMBL/GenBank/DDBJ whole genome shotgun (WGS) entry which is preliminary data.</text>
</comment>
<keyword evidence="3 5" id="KW-1133">Transmembrane helix</keyword>
<comment type="subcellular location">
    <subcellularLocation>
        <location evidence="1">Membrane</location>
        <topology evidence="1">Multi-pass membrane protein</topology>
    </subcellularLocation>
</comment>
<evidence type="ECO:0000256" key="5">
    <source>
        <dbReference type="SAM" id="Phobius"/>
    </source>
</evidence>
<gene>
    <name evidence="6" type="ORF">LEL_05668</name>
</gene>
<accession>A0A168G3S6</accession>
<feature type="transmembrane region" description="Helical" evidence="5">
    <location>
        <begin position="45"/>
        <end position="63"/>
    </location>
</feature>
<reference evidence="6 7" key="1">
    <citation type="journal article" date="2016" name="Genome Biol. Evol.">
        <title>Divergent and convergent evolution of fungal pathogenicity.</title>
        <authorList>
            <person name="Shang Y."/>
            <person name="Xiao G."/>
            <person name="Zheng P."/>
            <person name="Cen K."/>
            <person name="Zhan S."/>
            <person name="Wang C."/>
        </authorList>
    </citation>
    <scope>NUCLEOTIDE SEQUENCE [LARGE SCALE GENOMIC DNA]</scope>
    <source>
        <strain evidence="6 7">RCEF 1005</strain>
    </source>
</reference>